<dbReference type="PANTHER" id="PTHR14136:SF17">
    <property type="entry name" value="BTB_POZ DOMAIN-CONTAINING PROTEIN KCTD9"/>
    <property type="match status" value="1"/>
</dbReference>
<dbReference type="STRING" id="395961.Cyan7425_3010"/>
<evidence type="ECO:0000313" key="2">
    <source>
        <dbReference type="EMBL" id="ACL45345.1"/>
    </source>
</evidence>
<keyword evidence="1" id="KW-0812">Transmembrane</keyword>
<gene>
    <name evidence="2" type="ordered locus">Cyan7425_3010</name>
</gene>
<reference evidence="2" key="1">
    <citation type="submission" date="2009-01" db="EMBL/GenBank/DDBJ databases">
        <title>Complete sequence of chromosome Cyanothece sp. PCC 7425.</title>
        <authorList>
            <consortium name="US DOE Joint Genome Institute"/>
            <person name="Lucas S."/>
            <person name="Copeland A."/>
            <person name="Lapidus A."/>
            <person name="Glavina del Rio T."/>
            <person name="Dalin E."/>
            <person name="Tice H."/>
            <person name="Bruce D."/>
            <person name="Goodwin L."/>
            <person name="Pitluck S."/>
            <person name="Sims D."/>
            <person name="Meineke L."/>
            <person name="Brettin T."/>
            <person name="Detter J.C."/>
            <person name="Han C."/>
            <person name="Larimer F."/>
            <person name="Land M."/>
            <person name="Hauser L."/>
            <person name="Kyrpides N."/>
            <person name="Ovchinnikova G."/>
            <person name="Liberton M."/>
            <person name="Stoeckel J."/>
            <person name="Banerjee A."/>
            <person name="Singh A."/>
            <person name="Page L."/>
            <person name="Sato H."/>
            <person name="Zhao L."/>
            <person name="Sherman L."/>
            <person name="Pakrasi H."/>
            <person name="Richardson P."/>
        </authorList>
    </citation>
    <scope>NUCLEOTIDE SEQUENCE</scope>
    <source>
        <strain evidence="2">PCC 7425</strain>
    </source>
</reference>
<evidence type="ECO:0000256" key="1">
    <source>
        <dbReference type="SAM" id="Phobius"/>
    </source>
</evidence>
<keyword evidence="1" id="KW-1133">Transmembrane helix</keyword>
<accession>B8HLY5</accession>
<dbReference type="InterPro" id="IPR001646">
    <property type="entry name" value="5peptide_repeat"/>
</dbReference>
<dbReference type="EMBL" id="CP001344">
    <property type="protein sequence ID" value="ACL45345.1"/>
    <property type="molecule type" value="Genomic_DNA"/>
</dbReference>
<dbReference type="Gene3D" id="2.160.20.80">
    <property type="entry name" value="E3 ubiquitin-protein ligase SopA"/>
    <property type="match status" value="1"/>
</dbReference>
<keyword evidence="1" id="KW-0472">Membrane</keyword>
<organism evidence="2">
    <name type="scientific">Cyanothece sp. (strain PCC 7425 / ATCC 29141)</name>
    <dbReference type="NCBI Taxonomy" id="395961"/>
    <lineage>
        <taxon>Bacteria</taxon>
        <taxon>Bacillati</taxon>
        <taxon>Cyanobacteriota</taxon>
        <taxon>Cyanophyceae</taxon>
        <taxon>Gomontiellales</taxon>
        <taxon>Cyanothecaceae</taxon>
        <taxon>Cyanothece</taxon>
    </lineage>
</organism>
<feature type="transmembrane region" description="Helical" evidence="1">
    <location>
        <begin position="59"/>
        <end position="84"/>
    </location>
</feature>
<sequence>MTWYERQQRRKSSPFLRLLDRSFSFRLMLAALLAFVLLAAVNRFQNCHASKFSEDCLETNFWAIVSISNVESFSIVTAALLYILENKQRQQEQHREALDIVMTSQAAGAVLSFGRIRALETLNQAGLWLDGINLQGANLEQLEAPYGRWRGVNLSYTTLMKANFYQTDLSGANLTDANLTEANLNGADLTDADLTRANLTNADLRSANLTRTKLADANLTRTKLDPVLAYSHE</sequence>
<dbReference type="eggNOG" id="COG1357">
    <property type="taxonomic scope" value="Bacteria"/>
</dbReference>
<protein>
    <submittedName>
        <fullName evidence="2">Pentapeptide repeat protein</fullName>
    </submittedName>
</protein>
<name>B8HLY5_CYAP4</name>
<dbReference type="InterPro" id="IPR051082">
    <property type="entry name" value="Pentapeptide-BTB/POZ_domain"/>
</dbReference>
<dbReference type="PANTHER" id="PTHR14136">
    <property type="entry name" value="BTB_POZ DOMAIN-CONTAINING PROTEIN KCTD9"/>
    <property type="match status" value="1"/>
</dbReference>
<proteinExistence type="predicted"/>
<dbReference type="SUPFAM" id="SSF141571">
    <property type="entry name" value="Pentapeptide repeat-like"/>
    <property type="match status" value="1"/>
</dbReference>
<dbReference type="KEGG" id="cyn:Cyan7425_3010"/>
<dbReference type="AlphaFoldDB" id="B8HLY5"/>
<dbReference type="HOGENOM" id="CLU_1123097_0_0_3"/>
<dbReference type="Pfam" id="PF00805">
    <property type="entry name" value="Pentapeptide"/>
    <property type="match status" value="2"/>
</dbReference>